<organism evidence="1 2">
    <name type="scientific">Vitis vinifera</name>
    <name type="common">Grape</name>
    <dbReference type="NCBI Taxonomy" id="29760"/>
    <lineage>
        <taxon>Eukaryota</taxon>
        <taxon>Viridiplantae</taxon>
        <taxon>Streptophyta</taxon>
        <taxon>Embryophyta</taxon>
        <taxon>Tracheophyta</taxon>
        <taxon>Spermatophyta</taxon>
        <taxon>Magnoliopsida</taxon>
        <taxon>eudicotyledons</taxon>
        <taxon>Gunneridae</taxon>
        <taxon>Pentapetalae</taxon>
        <taxon>rosids</taxon>
        <taxon>Vitales</taxon>
        <taxon>Vitaceae</taxon>
        <taxon>Viteae</taxon>
        <taxon>Vitis</taxon>
    </lineage>
</organism>
<sequence length="91" mass="10961">MLWKVKKDTFWRHILDEMYHAALNLSIRIIEPLLLLLLHILREHYGYLCNILQLRRDKHVGALRERDVRLAILLQASLMKLDDALMLFHDF</sequence>
<reference evidence="1 2" key="1">
    <citation type="journal article" date="2018" name="PLoS Genet.">
        <title>Population sequencing reveals clonal diversity and ancestral inbreeding in the grapevine cultivar Chardonnay.</title>
        <authorList>
            <person name="Roach M.J."/>
            <person name="Johnson D.L."/>
            <person name="Bohlmann J."/>
            <person name="van Vuuren H.J."/>
            <person name="Jones S.J."/>
            <person name="Pretorius I.S."/>
            <person name="Schmidt S.A."/>
            <person name="Borneman A.R."/>
        </authorList>
    </citation>
    <scope>NUCLEOTIDE SEQUENCE [LARGE SCALE GENOMIC DNA]</scope>
    <source>
        <strain evidence="2">cv. Chardonnay</strain>
        <tissue evidence="1">Leaf</tissue>
    </source>
</reference>
<gene>
    <name evidence="1" type="ORF">CK203_001320</name>
</gene>
<protein>
    <submittedName>
        <fullName evidence="1">Uncharacterized protein</fullName>
    </submittedName>
</protein>
<name>A0A438KKR4_VITVI</name>
<comment type="caution">
    <text evidence="1">The sequence shown here is derived from an EMBL/GenBank/DDBJ whole genome shotgun (WGS) entry which is preliminary data.</text>
</comment>
<proteinExistence type="predicted"/>
<dbReference type="AlphaFoldDB" id="A0A438KKR4"/>
<evidence type="ECO:0000313" key="1">
    <source>
        <dbReference type="EMBL" id="RVX21792.1"/>
    </source>
</evidence>
<dbReference type="Proteomes" id="UP000288805">
    <property type="component" value="Unassembled WGS sequence"/>
</dbReference>
<dbReference type="EMBL" id="QGNW01000004">
    <property type="protein sequence ID" value="RVX21792.1"/>
    <property type="molecule type" value="Genomic_DNA"/>
</dbReference>
<evidence type="ECO:0000313" key="2">
    <source>
        <dbReference type="Proteomes" id="UP000288805"/>
    </source>
</evidence>
<accession>A0A438KKR4</accession>